<dbReference type="InterPro" id="IPR008929">
    <property type="entry name" value="Chondroitin_lyas"/>
</dbReference>
<keyword evidence="6 11" id="KW-0456">Lyase</keyword>
<comment type="subunit">
    <text evidence="3">Monomer.</text>
</comment>
<dbReference type="PANTHER" id="PTHR38481:SF1">
    <property type="entry name" value="HYALURONATE LYASE"/>
    <property type="match status" value="1"/>
</dbReference>
<dbReference type="RefSeq" id="WP_307186046.1">
    <property type="nucleotide sequence ID" value="NZ_JAUTBA010000001.1"/>
</dbReference>
<comment type="cofactor">
    <cofactor evidence="1">
        <name>Ca(2+)</name>
        <dbReference type="ChEBI" id="CHEBI:29108"/>
    </cofactor>
</comment>
<dbReference type="Gene3D" id="1.50.10.100">
    <property type="entry name" value="Chondroitin AC/alginate lyase"/>
    <property type="match status" value="1"/>
</dbReference>
<dbReference type="CDD" id="cd01083">
    <property type="entry name" value="GAG_Lyase"/>
    <property type="match status" value="1"/>
</dbReference>
<evidence type="ECO:0000256" key="1">
    <source>
        <dbReference type="ARBA" id="ARBA00001913"/>
    </source>
</evidence>
<keyword evidence="4 7" id="KW-0732">Signal</keyword>
<evidence type="ECO:0000256" key="2">
    <source>
        <dbReference type="ARBA" id="ARBA00006699"/>
    </source>
</evidence>
<evidence type="ECO:0000256" key="3">
    <source>
        <dbReference type="ARBA" id="ARBA00011245"/>
    </source>
</evidence>
<reference evidence="11 12" key="1">
    <citation type="submission" date="2023-07" db="EMBL/GenBank/DDBJ databases">
        <title>Functional and genomic diversity of the sorghum phyllosphere microbiome.</title>
        <authorList>
            <person name="Shade A."/>
        </authorList>
    </citation>
    <scope>NUCLEOTIDE SEQUENCE [LARGE SCALE GENOMIC DNA]</scope>
    <source>
        <strain evidence="11 12">SORGH_AS_0892</strain>
    </source>
</reference>
<feature type="domain" description="Polysaccharide lyase family 8 central" evidence="8">
    <location>
        <begin position="337"/>
        <end position="583"/>
    </location>
</feature>
<sequence length="696" mass="78820">MNRLLLILIMPLLCVQSFAQADFPFGTISRRVVDDELAQLSTKDHLLKTYRSTLGKDGAWPDIDYTDRAVTEWKPTAHLDRVRQLIGAYVHEDSPLYQNRALYTQIISALNYWAQHNFTSTNWWHNEIATPKAIGVALILMKTGKEQVPKQLEDALVLKMTKGDPYKMTGANKSDIAIHYFYRALITQDKHLLTSSLEQLFYPVQLVDGKEGLQYDFSYLQHGPQLYIAGYGEEFLKGISTIMYYVRDTPYAISEEKKQLFIRFLKESYLPIIRGGYIDFNVQGRGISRPNILKKNAGVTMLQHMLAIDPQQRQMWMHEIAKLDSTSPYDTPRSPLHRHYWKGDYSTHIREGYQVNVRIASARTNRSESGNGENIYGKYMTDGVTNIQVFGPEYMNIMPIWEWDKIPGTTTQDRTADPVLTAQWGELASNQFAGGVSDGQYGCTAMVLDYDSIKAHKAWFFFDKQVVCLGAGITSNSNAPVVTTLNQTWKKGKVKWGGKAMPAVDSLERTVNPGEYVSHNQVAYLFNDRAGVTLTNKKQTGSWYHINRSRSKESITGMVFKLWINHGVRPVDATYAYSLYPGTESPNKLEAEKVRIITNTKAVQAVEHRGLDCIQAVFYQAGQLETDQLFVEVDQPIILQINKEASGYTLCVADPNQQIDAVRVNVRDKRSGQSKEVRIALPQGAYRGATAKSAIR</sequence>
<feature type="domain" description="Polysaccharide lyase 8 N-terminal alpha-helical" evidence="10">
    <location>
        <begin position="46"/>
        <end position="318"/>
    </location>
</feature>
<dbReference type="Pfam" id="PF02278">
    <property type="entry name" value="Lyase_8"/>
    <property type="match status" value="1"/>
</dbReference>
<feature type="chain" id="PRO_5046628290" evidence="7">
    <location>
        <begin position="22"/>
        <end position="696"/>
    </location>
</feature>
<dbReference type="InterPro" id="IPR038970">
    <property type="entry name" value="Lyase_8"/>
</dbReference>
<comment type="caution">
    <text evidence="11">The sequence shown here is derived from an EMBL/GenBank/DDBJ whole genome shotgun (WGS) entry which is preliminary data.</text>
</comment>
<feature type="signal peptide" evidence="7">
    <location>
        <begin position="1"/>
        <end position="21"/>
    </location>
</feature>
<evidence type="ECO:0000256" key="7">
    <source>
        <dbReference type="SAM" id="SignalP"/>
    </source>
</evidence>
<dbReference type="InterPro" id="IPR011013">
    <property type="entry name" value="Gal_mutarotase_sf_dom"/>
</dbReference>
<dbReference type="InterPro" id="IPR004103">
    <property type="entry name" value="Lyase_8_C"/>
</dbReference>
<accession>A0ABU0U602</accession>
<evidence type="ECO:0000259" key="9">
    <source>
        <dbReference type="Pfam" id="PF02884"/>
    </source>
</evidence>
<evidence type="ECO:0000313" key="12">
    <source>
        <dbReference type="Proteomes" id="UP001244640"/>
    </source>
</evidence>
<evidence type="ECO:0000256" key="6">
    <source>
        <dbReference type="ARBA" id="ARBA00023239"/>
    </source>
</evidence>
<dbReference type="Pfam" id="PF08124">
    <property type="entry name" value="Lyase_8_N"/>
    <property type="match status" value="1"/>
</dbReference>
<dbReference type="GO" id="GO:0030341">
    <property type="term" value="F:chondroitin AC lyase activity"/>
    <property type="evidence" value="ECO:0007669"/>
    <property type="project" value="UniProtKB-EC"/>
</dbReference>
<evidence type="ECO:0000313" key="11">
    <source>
        <dbReference type="EMBL" id="MDQ1150389.1"/>
    </source>
</evidence>
<keyword evidence="12" id="KW-1185">Reference proteome</keyword>
<dbReference type="EC" id="4.2.2.5" evidence="11"/>
<keyword evidence="5" id="KW-0106">Calcium</keyword>
<evidence type="ECO:0000256" key="5">
    <source>
        <dbReference type="ARBA" id="ARBA00022837"/>
    </source>
</evidence>
<proteinExistence type="inferred from homology"/>
<dbReference type="InterPro" id="IPR014718">
    <property type="entry name" value="GH-type_carb-bd"/>
</dbReference>
<evidence type="ECO:0000256" key="4">
    <source>
        <dbReference type="ARBA" id="ARBA00022729"/>
    </source>
</evidence>
<dbReference type="InterPro" id="IPR011071">
    <property type="entry name" value="Lyase_8-like_C"/>
</dbReference>
<dbReference type="SUPFAM" id="SSF49863">
    <property type="entry name" value="Hyaluronate lyase-like, C-terminal domain"/>
    <property type="match status" value="1"/>
</dbReference>
<protein>
    <submittedName>
        <fullName evidence="11">Chondroitin AC lyase</fullName>
        <ecNumber evidence="11">4.2.2.5</ecNumber>
    </submittedName>
</protein>
<dbReference type="Proteomes" id="UP001244640">
    <property type="component" value="Unassembled WGS sequence"/>
</dbReference>
<comment type="similarity">
    <text evidence="2">Belongs to the polysaccharide lyase 8 family.</text>
</comment>
<dbReference type="Pfam" id="PF02884">
    <property type="entry name" value="Lyase_8_C"/>
    <property type="match status" value="1"/>
</dbReference>
<dbReference type="PANTHER" id="PTHR38481">
    <property type="entry name" value="HYALURONATE LYASE"/>
    <property type="match status" value="1"/>
</dbReference>
<dbReference type="SUPFAM" id="SSF48230">
    <property type="entry name" value="Chondroitin AC/alginate lyase"/>
    <property type="match status" value="1"/>
</dbReference>
<dbReference type="InterPro" id="IPR003159">
    <property type="entry name" value="Lyase_8_central_dom"/>
</dbReference>
<feature type="domain" description="Polysaccharide lyase family 8 C-terminal" evidence="9">
    <location>
        <begin position="595"/>
        <end position="662"/>
    </location>
</feature>
<organism evidence="11 12">
    <name type="scientific">Sphingobacterium zeae</name>
    <dbReference type="NCBI Taxonomy" id="1776859"/>
    <lineage>
        <taxon>Bacteria</taxon>
        <taxon>Pseudomonadati</taxon>
        <taxon>Bacteroidota</taxon>
        <taxon>Sphingobacteriia</taxon>
        <taxon>Sphingobacteriales</taxon>
        <taxon>Sphingobacteriaceae</taxon>
        <taxon>Sphingobacterium</taxon>
    </lineage>
</organism>
<dbReference type="Gene3D" id="2.60.220.10">
    <property type="entry name" value="Polysaccharide lyase family 8-like, C-terminal"/>
    <property type="match status" value="1"/>
</dbReference>
<evidence type="ECO:0000259" key="8">
    <source>
        <dbReference type="Pfam" id="PF02278"/>
    </source>
</evidence>
<gene>
    <name evidence="11" type="ORF">QE382_002373</name>
</gene>
<dbReference type="SUPFAM" id="SSF74650">
    <property type="entry name" value="Galactose mutarotase-like"/>
    <property type="match status" value="1"/>
</dbReference>
<name>A0ABU0U602_9SPHI</name>
<dbReference type="InterPro" id="IPR012970">
    <property type="entry name" value="Lyase_8_alpha_N"/>
</dbReference>
<dbReference type="EMBL" id="JAUTBA010000001">
    <property type="protein sequence ID" value="MDQ1150389.1"/>
    <property type="molecule type" value="Genomic_DNA"/>
</dbReference>
<evidence type="ECO:0000259" key="10">
    <source>
        <dbReference type="Pfam" id="PF08124"/>
    </source>
</evidence>
<dbReference type="Gene3D" id="2.70.98.10">
    <property type="match status" value="1"/>
</dbReference>